<evidence type="ECO:0000256" key="11">
    <source>
        <dbReference type="ARBA" id="ARBA00022777"/>
    </source>
</evidence>
<dbReference type="EMBL" id="AWUE01021781">
    <property type="protein sequence ID" value="OMO61011.1"/>
    <property type="molecule type" value="Genomic_DNA"/>
</dbReference>
<dbReference type="FunFam" id="3.30.200.20:FF:000309">
    <property type="entry name" value="Leucine-rich repeat receptor protein kinase MSP1"/>
    <property type="match status" value="1"/>
</dbReference>
<dbReference type="SMART" id="SM00369">
    <property type="entry name" value="LRR_TYP"/>
    <property type="match status" value="8"/>
</dbReference>
<evidence type="ECO:0000256" key="4">
    <source>
        <dbReference type="ARBA" id="ARBA00022553"/>
    </source>
</evidence>
<dbReference type="FunFam" id="3.80.10.10:FF:000400">
    <property type="entry name" value="Nuclear pore complex protein NUP107"/>
    <property type="match status" value="1"/>
</dbReference>
<evidence type="ECO:0000256" key="8">
    <source>
        <dbReference type="ARBA" id="ARBA00022729"/>
    </source>
</evidence>
<dbReference type="PROSITE" id="PS50011">
    <property type="entry name" value="PROTEIN_KINASE_DOM"/>
    <property type="match status" value="1"/>
</dbReference>
<evidence type="ECO:0000256" key="15">
    <source>
        <dbReference type="ARBA" id="ARBA00023170"/>
    </source>
</evidence>
<comment type="subcellular location">
    <subcellularLocation>
        <location evidence="1">Membrane</location>
        <topology evidence="1">Single-pass type I membrane protein</topology>
    </subcellularLocation>
</comment>
<dbReference type="EC" id="2.7.11.1" evidence="2"/>
<evidence type="ECO:0000256" key="18">
    <source>
        <dbReference type="ARBA" id="ARBA00048679"/>
    </source>
</evidence>
<evidence type="ECO:0000256" key="9">
    <source>
        <dbReference type="ARBA" id="ARBA00022737"/>
    </source>
</evidence>
<dbReference type="FunFam" id="1.10.510.10:FF:001023">
    <property type="entry name" value="Os07g0541700 protein"/>
    <property type="match status" value="1"/>
</dbReference>
<evidence type="ECO:0000256" key="16">
    <source>
        <dbReference type="ARBA" id="ARBA00023180"/>
    </source>
</evidence>
<dbReference type="GO" id="GO:0004674">
    <property type="term" value="F:protein serine/threonine kinase activity"/>
    <property type="evidence" value="ECO:0007669"/>
    <property type="project" value="UniProtKB-KW"/>
</dbReference>
<feature type="domain" description="Protein kinase" evidence="20">
    <location>
        <begin position="561"/>
        <end position="800"/>
    </location>
</feature>
<reference evidence="22" key="1">
    <citation type="submission" date="2013-09" db="EMBL/GenBank/DDBJ databases">
        <title>Corchorus olitorius genome sequencing.</title>
        <authorList>
            <person name="Alam M."/>
            <person name="Haque M.S."/>
            <person name="Islam M.S."/>
            <person name="Emdad E.M."/>
            <person name="Islam M.M."/>
            <person name="Ahmed B."/>
            <person name="Halim A."/>
            <person name="Hossen Q.M.M."/>
            <person name="Hossain M.Z."/>
            <person name="Ahmed R."/>
            <person name="Khan M.M."/>
            <person name="Islam R."/>
            <person name="Rashid M.M."/>
            <person name="Khan S.A."/>
            <person name="Rahman M.S."/>
            <person name="Alam M."/>
            <person name="Yahiya A.S."/>
            <person name="Khan M.S."/>
            <person name="Azam M.S."/>
            <person name="Haque T."/>
            <person name="Lashkar M.Z.H."/>
            <person name="Akhand A.I."/>
            <person name="Morshed G."/>
            <person name="Roy S."/>
            <person name="Uddin K.S."/>
            <person name="Rabeya T."/>
            <person name="Hossain A.S."/>
            <person name="Chowdhury A."/>
            <person name="Snigdha A.R."/>
            <person name="Mortoza M.S."/>
            <person name="Matin S.A."/>
            <person name="Hoque S.M.E."/>
            <person name="Islam M.K."/>
            <person name="Roy D.K."/>
            <person name="Haider R."/>
            <person name="Moosa M.M."/>
            <person name="Elias S.M."/>
            <person name="Hasan A.M."/>
            <person name="Jahan S."/>
            <person name="Shafiuddin M."/>
            <person name="Mahmood N."/>
            <person name="Shommy N.S."/>
        </authorList>
    </citation>
    <scope>NUCLEOTIDE SEQUENCE [LARGE SCALE GENOMIC DNA]</scope>
    <source>
        <strain evidence="22">cv. O-4</strain>
    </source>
</reference>
<evidence type="ECO:0000256" key="17">
    <source>
        <dbReference type="ARBA" id="ARBA00047899"/>
    </source>
</evidence>
<name>A0A1R3GSH3_9ROSI</name>
<organism evidence="21 22">
    <name type="scientific">Corchorus olitorius</name>
    <dbReference type="NCBI Taxonomy" id="93759"/>
    <lineage>
        <taxon>Eukaryota</taxon>
        <taxon>Viridiplantae</taxon>
        <taxon>Streptophyta</taxon>
        <taxon>Embryophyta</taxon>
        <taxon>Tracheophyta</taxon>
        <taxon>Spermatophyta</taxon>
        <taxon>Magnoliopsida</taxon>
        <taxon>eudicotyledons</taxon>
        <taxon>Gunneridae</taxon>
        <taxon>Pentapetalae</taxon>
        <taxon>rosids</taxon>
        <taxon>malvids</taxon>
        <taxon>Malvales</taxon>
        <taxon>Malvaceae</taxon>
        <taxon>Grewioideae</taxon>
        <taxon>Apeibeae</taxon>
        <taxon>Corchorus</taxon>
    </lineage>
</organism>
<keyword evidence="10" id="KW-0547">Nucleotide-binding</keyword>
<keyword evidence="11" id="KW-0418">Kinase</keyword>
<evidence type="ECO:0000256" key="10">
    <source>
        <dbReference type="ARBA" id="ARBA00022741"/>
    </source>
</evidence>
<dbReference type="InterPro" id="IPR008266">
    <property type="entry name" value="Tyr_kinase_AS"/>
</dbReference>
<evidence type="ECO:0000256" key="13">
    <source>
        <dbReference type="ARBA" id="ARBA00022989"/>
    </source>
</evidence>
<dbReference type="Gene3D" id="1.10.510.10">
    <property type="entry name" value="Transferase(Phosphotransferase) domain 1"/>
    <property type="match status" value="1"/>
</dbReference>
<sequence>MEAEALVKWKASLDEKSRSNLSSWVGTGSSPCTWVGISCDTLGSVTYLNLSHNGLEGTLEDFNFSSFPNLTHLDLTFNSLFGNIPAQIGPIPTSIGNLTNTLALYLRTNKLSGLIPQQIGLLTSIQELDFSQNCLTGSIPHQIGNLTNLSALSLLDNRLWGSLPHEMNNIVNLKSLALAYNNFTGSLPHNICRGGLLRNLTIADNDFTGPIPKSLTNCTSLFRLRLDANRFTGNISETFGIYPNLNYIDLSGNQLYGELTWKWGECRNLTVMKFSNNNISGEIPPNLGKMAKLQRLDLSLNNLIGRVPKGMGSLTLLLDLSVQGNQLSGIIPPTIGMLHDLQILNLAANNLSGSLTKQIGNCSKLQFLNLSFNRFTGTIPFEIGGLGSLETIDVSQNMLTGVIPSELGNLPMLETLNLSHNMLFGSIPSTFEYALSGLTTVNVSFNQLEGPIPNIKAFREASCFALQRNKGLCGNNTCVKACVTHVASKRALIITLLLSLSGALLFLLIFIVCLVALHRRNKTKVEQRQGENNAHDSIIFGILGHDGKRFYEDIIKATDEFNSDCCIATGGHSKVYRAVLSSGQVVAVKKLHVSEESGELIDVNAFKGEVVALTNIRHRNIVKLFGFCPHAKHPFLIYDFIEKGSLRVILNDDKEAMEFDWKKRLNVVRGVANALTYMHHDCSPPIVHRDISSNNVLLDSEWDAHVSDFGTARFLKPDSSYLTSPAGTFGYMAPDHRLRPPFTNRVAEGIVSTMQLAFACLNAVPQYRPTMKNISSTLATQPPPLSKPFSMIELGELIAP</sequence>
<dbReference type="Proteomes" id="UP000187203">
    <property type="component" value="Unassembled WGS sequence"/>
</dbReference>
<keyword evidence="12" id="KW-0067">ATP-binding</keyword>
<keyword evidence="14 19" id="KW-0472">Membrane</keyword>
<evidence type="ECO:0000256" key="14">
    <source>
        <dbReference type="ARBA" id="ARBA00023136"/>
    </source>
</evidence>
<keyword evidence="8" id="KW-0732">Signal</keyword>
<keyword evidence="16" id="KW-0325">Glycoprotein</keyword>
<evidence type="ECO:0000259" key="20">
    <source>
        <dbReference type="PROSITE" id="PS50011"/>
    </source>
</evidence>
<dbReference type="Pfam" id="PF00560">
    <property type="entry name" value="LRR_1"/>
    <property type="match status" value="4"/>
</dbReference>
<feature type="transmembrane region" description="Helical" evidence="19">
    <location>
        <begin position="491"/>
        <end position="517"/>
    </location>
</feature>
<dbReference type="GO" id="GO:0005524">
    <property type="term" value="F:ATP binding"/>
    <property type="evidence" value="ECO:0007669"/>
    <property type="project" value="UniProtKB-KW"/>
</dbReference>
<keyword evidence="9" id="KW-0677">Repeat</keyword>
<dbReference type="Pfam" id="PF13855">
    <property type="entry name" value="LRR_8"/>
    <property type="match status" value="1"/>
</dbReference>
<evidence type="ECO:0000256" key="12">
    <source>
        <dbReference type="ARBA" id="ARBA00022840"/>
    </source>
</evidence>
<keyword evidence="5" id="KW-0433">Leucine-rich repeat</keyword>
<dbReference type="InterPro" id="IPR011009">
    <property type="entry name" value="Kinase-like_dom_sf"/>
</dbReference>
<keyword evidence="6" id="KW-0808">Transferase</keyword>
<evidence type="ECO:0000313" key="21">
    <source>
        <dbReference type="EMBL" id="OMO61011.1"/>
    </source>
</evidence>
<protein>
    <recommendedName>
        <fullName evidence="2">non-specific serine/threonine protein kinase</fullName>
        <ecNumber evidence="2">2.7.11.1</ecNumber>
    </recommendedName>
</protein>
<dbReference type="OrthoDB" id="676979at2759"/>
<dbReference type="InterPro" id="IPR001611">
    <property type="entry name" value="Leu-rich_rpt"/>
</dbReference>
<dbReference type="FunFam" id="3.80.10.10:FF:000177">
    <property type="entry name" value="Leucine-rich repeat receptor-like serine/threonine-protein kinase At1g17230"/>
    <property type="match status" value="1"/>
</dbReference>
<gene>
    <name evidence="21" type="ORF">COLO4_33616</name>
</gene>
<dbReference type="STRING" id="93759.A0A1R3GSH3"/>
<comment type="catalytic activity">
    <reaction evidence="17">
        <text>L-threonyl-[protein] + ATP = O-phospho-L-threonyl-[protein] + ADP + H(+)</text>
        <dbReference type="Rhea" id="RHEA:46608"/>
        <dbReference type="Rhea" id="RHEA-COMP:11060"/>
        <dbReference type="Rhea" id="RHEA-COMP:11605"/>
        <dbReference type="ChEBI" id="CHEBI:15378"/>
        <dbReference type="ChEBI" id="CHEBI:30013"/>
        <dbReference type="ChEBI" id="CHEBI:30616"/>
        <dbReference type="ChEBI" id="CHEBI:61977"/>
        <dbReference type="ChEBI" id="CHEBI:456216"/>
        <dbReference type="EC" id="2.7.11.1"/>
    </reaction>
</comment>
<evidence type="ECO:0000256" key="2">
    <source>
        <dbReference type="ARBA" id="ARBA00012513"/>
    </source>
</evidence>
<evidence type="ECO:0000313" key="22">
    <source>
        <dbReference type="Proteomes" id="UP000187203"/>
    </source>
</evidence>
<comment type="catalytic activity">
    <reaction evidence="18">
        <text>L-seryl-[protein] + ATP = O-phospho-L-seryl-[protein] + ADP + H(+)</text>
        <dbReference type="Rhea" id="RHEA:17989"/>
        <dbReference type="Rhea" id="RHEA-COMP:9863"/>
        <dbReference type="Rhea" id="RHEA-COMP:11604"/>
        <dbReference type="ChEBI" id="CHEBI:15378"/>
        <dbReference type="ChEBI" id="CHEBI:29999"/>
        <dbReference type="ChEBI" id="CHEBI:30616"/>
        <dbReference type="ChEBI" id="CHEBI:83421"/>
        <dbReference type="ChEBI" id="CHEBI:456216"/>
        <dbReference type="EC" id="2.7.11.1"/>
    </reaction>
</comment>
<proteinExistence type="predicted"/>
<comment type="caution">
    <text evidence="21">The sequence shown here is derived from an EMBL/GenBank/DDBJ whole genome shotgun (WGS) entry which is preliminary data.</text>
</comment>
<dbReference type="AlphaFoldDB" id="A0A1R3GSH3"/>
<dbReference type="Pfam" id="PF08263">
    <property type="entry name" value="LRRNT_2"/>
    <property type="match status" value="1"/>
</dbReference>
<dbReference type="InterPro" id="IPR051420">
    <property type="entry name" value="Ser_Thr_Kinases_DiverseReg"/>
</dbReference>
<keyword evidence="13 19" id="KW-1133">Transmembrane helix</keyword>
<evidence type="ECO:0000256" key="3">
    <source>
        <dbReference type="ARBA" id="ARBA00022527"/>
    </source>
</evidence>
<dbReference type="Gene3D" id="3.80.10.10">
    <property type="entry name" value="Ribonuclease Inhibitor"/>
    <property type="match status" value="3"/>
</dbReference>
<dbReference type="InterPro" id="IPR032675">
    <property type="entry name" value="LRR_dom_sf"/>
</dbReference>
<dbReference type="PANTHER" id="PTHR48005">
    <property type="entry name" value="LEUCINE RICH REPEAT KINASE 2"/>
    <property type="match status" value="1"/>
</dbReference>
<keyword evidence="22" id="KW-1185">Reference proteome</keyword>
<dbReference type="SUPFAM" id="SSF56112">
    <property type="entry name" value="Protein kinase-like (PK-like)"/>
    <property type="match status" value="1"/>
</dbReference>
<dbReference type="PANTHER" id="PTHR48005:SF72">
    <property type="entry name" value="REPEAT RECEPTOR-LIKE PROTEIN KINASE FAMILY PROTEIN, PUTATIVE-RELATED"/>
    <property type="match status" value="1"/>
</dbReference>
<keyword evidence="3" id="KW-0723">Serine/threonine-protein kinase</keyword>
<keyword evidence="7 19" id="KW-0812">Transmembrane</keyword>
<accession>A0A1R3GSH3</accession>
<keyword evidence="4" id="KW-0597">Phosphoprotein</keyword>
<evidence type="ECO:0000256" key="6">
    <source>
        <dbReference type="ARBA" id="ARBA00022679"/>
    </source>
</evidence>
<dbReference type="Gene3D" id="3.30.200.20">
    <property type="entry name" value="Phosphorylase Kinase, domain 1"/>
    <property type="match status" value="1"/>
</dbReference>
<evidence type="ECO:0000256" key="5">
    <source>
        <dbReference type="ARBA" id="ARBA00022614"/>
    </source>
</evidence>
<evidence type="ECO:0000256" key="7">
    <source>
        <dbReference type="ARBA" id="ARBA00022692"/>
    </source>
</evidence>
<keyword evidence="15" id="KW-0675">Receptor</keyword>
<dbReference type="Pfam" id="PF00069">
    <property type="entry name" value="Pkinase"/>
    <property type="match status" value="1"/>
</dbReference>
<dbReference type="SUPFAM" id="SSF52058">
    <property type="entry name" value="L domain-like"/>
    <property type="match status" value="2"/>
</dbReference>
<dbReference type="InterPro" id="IPR003591">
    <property type="entry name" value="Leu-rich_rpt_typical-subtyp"/>
</dbReference>
<dbReference type="InterPro" id="IPR013210">
    <property type="entry name" value="LRR_N_plant-typ"/>
</dbReference>
<evidence type="ECO:0000256" key="1">
    <source>
        <dbReference type="ARBA" id="ARBA00004479"/>
    </source>
</evidence>
<dbReference type="GO" id="GO:0016020">
    <property type="term" value="C:membrane"/>
    <property type="evidence" value="ECO:0007669"/>
    <property type="project" value="UniProtKB-SubCell"/>
</dbReference>
<dbReference type="PROSITE" id="PS00109">
    <property type="entry name" value="PROTEIN_KINASE_TYR"/>
    <property type="match status" value="1"/>
</dbReference>
<evidence type="ECO:0000256" key="19">
    <source>
        <dbReference type="SAM" id="Phobius"/>
    </source>
</evidence>
<dbReference type="InterPro" id="IPR000719">
    <property type="entry name" value="Prot_kinase_dom"/>
</dbReference>